<gene>
    <name evidence="1" type="ORF">DFP72DRAFT_372707</name>
</gene>
<protein>
    <submittedName>
        <fullName evidence="1">Uncharacterized protein</fullName>
    </submittedName>
</protein>
<dbReference type="OrthoDB" id="2129491at2759"/>
<proteinExistence type="predicted"/>
<evidence type="ECO:0000313" key="1">
    <source>
        <dbReference type="EMBL" id="KAF6754508.1"/>
    </source>
</evidence>
<accession>A0A8H6HZ66</accession>
<dbReference type="EMBL" id="JACGCI010000034">
    <property type="protein sequence ID" value="KAF6754508.1"/>
    <property type="molecule type" value="Genomic_DNA"/>
</dbReference>
<name>A0A8H6HZ66_9AGAR</name>
<keyword evidence="2" id="KW-1185">Reference proteome</keyword>
<organism evidence="1 2">
    <name type="scientific">Ephemerocybe angulata</name>
    <dbReference type="NCBI Taxonomy" id="980116"/>
    <lineage>
        <taxon>Eukaryota</taxon>
        <taxon>Fungi</taxon>
        <taxon>Dikarya</taxon>
        <taxon>Basidiomycota</taxon>
        <taxon>Agaricomycotina</taxon>
        <taxon>Agaricomycetes</taxon>
        <taxon>Agaricomycetidae</taxon>
        <taxon>Agaricales</taxon>
        <taxon>Agaricineae</taxon>
        <taxon>Psathyrellaceae</taxon>
        <taxon>Ephemerocybe</taxon>
    </lineage>
</organism>
<reference evidence="1 2" key="1">
    <citation type="submission" date="2020-07" db="EMBL/GenBank/DDBJ databases">
        <title>Comparative genomics of pyrophilous fungi reveals a link between fire events and developmental genes.</title>
        <authorList>
            <consortium name="DOE Joint Genome Institute"/>
            <person name="Steindorff A.S."/>
            <person name="Carver A."/>
            <person name="Calhoun S."/>
            <person name="Stillman K."/>
            <person name="Liu H."/>
            <person name="Lipzen A."/>
            <person name="Pangilinan J."/>
            <person name="Labutti K."/>
            <person name="Bruns T.D."/>
            <person name="Grigoriev I.V."/>
        </authorList>
    </citation>
    <scope>NUCLEOTIDE SEQUENCE [LARGE SCALE GENOMIC DNA]</scope>
    <source>
        <strain evidence="1 2">CBS 144469</strain>
    </source>
</reference>
<dbReference type="InterPro" id="IPR008942">
    <property type="entry name" value="ENTH_VHS"/>
</dbReference>
<dbReference type="Gene3D" id="1.25.40.90">
    <property type="match status" value="1"/>
</dbReference>
<comment type="caution">
    <text evidence="1">The sequence shown here is derived from an EMBL/GenBank/DDBJ whole genome shotgun (WGS) entry which is preliminary data.</text>
</comment>
<dbReference type="AlphaFoldDB" id="A0A8H6HZ66"/>
<dbReference type="SUPFAM" id="SSF48464">
    <property type="entry name" value="ENTH/VHS domain"/>
    <property type="match status" value="1"/>
</dbReference>
<sequence length="101" mass="12013">MQSLEELTFNSRPVIQHLSSLAQEYSRYADIVVSCVETHIRRICPRPLPFKLQATLTEINIIENDVDMQPPPSEWGRYIIMDTNILFNWATMRRFERSWRT</sequence>
<dbReference type="Proteomes" id="UP000521943">
    <property type="component" value="Unassembled WGS sequence"/>
</dbReference>
<evidence type="ECO:0000313" key="2">
    <source>
        <dbReference type="Proteomes" id="UP000521943"/>
    </source>
</evidence>